<dbReference type="SUPFAM" id="SSF56935">
    <property type="entry name" value="Porins"/>
    <property type="match status" value="1"/>
</dbReference>
<dbReference type="PROSITE" id="PS50005">
    <property type="entry name" value="TPR"/>
    <property type="match status" value="1"/>
</dbReference>
<feature type="domain" description="TonB-dependent receptor plug" evidence="15">
    <location>
        <begin position="221"/>
        <end position="328"/>
    </location>
</feature>
<evidence type="ECO:0000256" key="8">
    <source>
        <dbReference type="ARBA" id="ARBA00023170"/>
    </source>
</evidence>
<proteinExistence type="inferred from homology"/>
<dbReference type="CDD" id="cd01347">
    <property type="entry name" value="ligand_gated_channel"/>
    <property type="match status" value="1"/>
</dbReference>
<dbReference type="RefSeq" id="WP_395809101.1">
    <property type="nucleotide sequence ID" value="NZ_CP043494.1"/>
</dbReference>
<dbReference type="InterPro" id="IPR011990">
    <property type="entry name" value="TPR-like_helical_dom_sf"/>
</dbReference>
<protein>
    <submittedName>
        <fullName evidence="16">TonB-dependent receptor</fullName>
    </submittedName>
</protein>
<reference evidence="16 17" key="1">
    <citation type="submission" date="2019-08" db="EMBL/GenBank/DDBJ databases">
        <title>Archangium and Cystobacter genomes.</title>
        <authorList>
            <person name="Chen I.-C.K."/>
            <person name="Wielgoss S."/>
        </authorList>
    </citation>
    <scope>NUCLEOTIDE SEQUENCE [LARGE SCALE GENOMIC DNA]</scope>
    <source>
        <strain evidence="16 17">Cbm 6</strain>
    </source>
</reference>
<gene>
    <name evidence="16" type="ORF">F0U60_43580</name>
</gene>
<keyword evidence="17" id="KW-1185">Reference proteome</keyword>
<keyword evidence="7 11" id="KW-0472">Membrane</keyword>
<feature type="domain" description="TonB-dependent receptor-like beta-barrel" evidence="14">
    <location>
        <begin position="365"/>
        <end position="825"/>
    </location>
</feature>
<evidence type="ECO:0000256" key="2">
    <source>
        <dbReference type="ARBA" id="ARBA00022448"/>
    </source>
</evidence>
<keyword evidence="5" id="KW-0732">Signal</keyword>
<dbReference type="PROSITE" id="PS52016">
    <property type="entry name" value="TONB_DEPENDENT_REC_3"/>
    <property type="match status" value="1"/>
</dbReference>
<evidence type="ECO:0000313" key="17">
    <source>
        <dbReference type="Proteomes" id="UP001611383"/>
    </source>
</evidence>
<evidence type="ECO:0000256" key="4">
    <source>
        <dbReference type="ARBA" id="ARBA00022692"/>
    </source>
</evidence>
<evidence type="ECO:0000259" key="15">
    <source>
        <dbReference type="Pfam" id="PF07715"/>
    </source>
</evidence>
<dbReference type="InterPro" id="IPR037066">
    <property type="entry name" value="Plug_dom_sf"/>
</dbReference>
<dbReference type="EMBL" id="CP043494">
    <property type="protein sequence ID" value="WNG50255.1"/>
    <property type="molecule type" value="Genomic_DNA"/>
</dbReference>
<dbReference type="Gene3D" id="2.40.170.20">
    <property type="entry name" value="TonB-dependent receptor, beta-barrel domain"/>
    <property type="match status" value="1"/>
</dbReference>
<dbReference type="Gene3D" id="1.25.40.10">
    <property type="entry name" value="Tetratricopeptide repeat domain"/>
    <property type="match status" value="1"/>
</dbReference>
<dbReference type="InterPro" id="IPR039426">
    <property type="entry name" value="TonB-dep_rcpt-like"/>
</dbReference>
<comment type="similarity">
    <text evidence="11 12">Belongs to the TonB-dependent receptor family.</text>
</comment>
<dbReference type="Pfam" id="PF14559">
    <property type="entry name" value="TPR_19"/>
    <property type="match status" value="1"/>
</dbReference>
<evidence type="ECO:0000256" key="5">
    <source>
        <dbReference type="ARBA" id="ARBA00022729"/>
    </source>
</evidence>
<evidence type="ECO:0000256" key="1">
    <source>
        <dbReference type="ARBA" id="ARBA00004571"/>
    </source>
</evidence>
<keyword evidence="3 11" id="KW-1134">Transmembrane beta strand</keyword>
<evidence type="ECO:0000256" key="3">
    <source>
        <dbReference type="ARBA" id="ARBA00022452"/>
    </source>
</evidence>
<evidence type="ECO:0000259" key="14">
    <source>
        <dbReference type="Pfam" id="PF00593"/>
    </source>
</evidence>
<dbReference type="InterPro" id="IPR012910">
    <property type="entry name" value="Plug_dom"/>
</dbReference>
<keyword evidence="2 11" id="KW-0813">Transport</keyword>
<sequence>MNPTALKRAGALALVLYAGSAFGDARLEARRHFRTGMSLIAQGQYDQGIAELLEAYSIKPHPNVLYNIARAYQDAGRLSEAADYLRRYIAANPPDVTTARTSLAKLEESLKAAEASNQAETAQPGEPVVPGKKPGLPPMPAAPGAESAKALAVLVERLEKAIARAESLPAAQRPAAAPQPTSGAVQDDGTEHVVGADEDAGAVPYEERVVTASRRAQSSLEAPNATTVITAEDIRLSGATSLPELLRRVPGAEVMMLGTGSANLSLRGFNQRVANKVLVLVDGRTEYQDFLGMTLWSSIPVELEEIERIEVIRGPGSALYGANAMLGVVNIITRAPGTGPRARFQASLGNANTVGGSFVSHGGSDRLRYRASAAYSQADKWSRDFADSRPDMAIMDPQPDLGVRSARGNLAAVYQLDSGAELGLSSGVNRYYTEAYPLGVLRNFYLDGVNAFVKADAGLGPLKVKAFWNHLSAAAGPQYEAVGQRSLATHVTSNLFNGEVLFSKGFQLLGEHQVNVGVEGRLKRVAWSYLGPLREEFHAAAFVQDEWRLAEPFRIVASYRVDRHPLLDGGKPGLASSPRVSALFMPFEGHAFRASAASAFREPTFLESYMGVRIPIPGVNGASALSAGNLALKPERMVALELGYRGEAPTLGMDWDVALYQNTVSDLIHLSAVRPLPPGESWDAASGTYLLGRSVFQNEAAVYTARGAEAGVTLAPVDGLGIKASAAFQRVSAKGEEGLCGPCSQAPQFKLYGGITYRTRQALELGVDAAWTSATTWVEREPESEDPTRIEPLANALPAYAIINARVGYTPVKDKVSVALVGSNLGPAHSQHPFGNRIERRVLAILTVTP</sequence>
<dbReference type="PANTHER" id="PTHR30069">
    <property type="entry name" value="TONB-DEPENDENT OUTER MEMBRANE RECEPTOR"/>
    <property type="match status" value="1"/>
</dbReference>
<evidence type="ECO:0000256" key="12">
    <source>
        <dbReference type="RuleBase" id="RU003357"/>
    </source>
</evidence>
<keyword evidence="10" id="KW-0802">TPR repeat</keyword>
<dbReference type="InterPro" id="IPR019734">
    <property type="entry name" value="TPR_rpt"/>
</dbReference>
<dbReference type="Pfam" id="PF00593">
    <property type="entry name" value="TonB_dep_Rec_b-barrel"/>
    <property type="match status" value="1"/>
</dbReference>
<feature type="region of interest" description="Disordered" evidence="13">
    <location>
        <begin position="168"/>
        <end position="189"/>
    </location>
</feature>
<name>A0ABY9X4E9_9BACT</name>
<comment type="subcellular location">
    <subcellularLocation>
        <location evidence="1 11">Cell outer membrane</location>
        <topology evidence="1 11">Multi-pass membrane protein</topology>
    </subcellularLocation>
</comment>
<dbReference type="InterPro" id="IPR000531">
    <property type="entry name" value="Beta-barrel_TonB"/>
</dbReference>
<feature type="region of interest" description="Disordered" evidence="13">
    <location>
        <begin position="110"/>
        <end position="137"/>
    </location>
</feature>
<keyword evidence="9 11" id="KW-0998">Cell outer membrane</keyword>
<evidence type="ECO:0000313" key="16">
    <source>
        <dbReference type="EMBL" id="WNG50255.1"/>
    </source>
</evidence>
<evidence type="ECO:0000256" key="10">
    <source>
        <dbReference type="PROSITE-ProRule" id="PRU00339"/>
    </source>
</evidence>
<dbReference type="Gene3D" id="2.170.130.10">
    <property type="entry name" value="TonB-dependent receptor, plug domain"/>
    <property type="match status" value="1"/>
</dbReference>
<dbReference type="SUPFAM" id="SSF48452">
    <property type="entry name" value="TPR-like"/>
    <property type="match status" value="1"/>
</dbReference>
<dbReference type="Pfam" id="PF07715">
    <property type="entry name" value="Plug"/>
    <property type="match status" value="1"/>
</dbReference>
<feature type="repeat" description="TPR" evidence="10">
    <location>
        <begin position="62"/>
        <end position="95"/>
    </location>
</feature>
<dbReference type="InterPro" id="IPR036942">
    <property type="entry name" value="Beta-barrel_TonB_sf"/>
</dbReference>
<evidence type="ECO:0000256" key="9">
    <source>
        <dbReference type="ARBA" id="ARBA00023237"/>
    </source>
</evidence>
<feature type="compositionally biased region" description="Low complexity" evidence="13">
    <location>
        <begin position="124"/>
        <end position="134"/>
    </location>
</feature>
<evidence type="ECO:0000256" key="7">
    <source>
        <dbReference type="ARBA" id="ARBA00023136"/>
    </source>
</evidence>
<keyword evidence="4 11" id="KW-0812">Transmembrane</keyword>
<organism evidence="16 17">
    <name type="scientific">Archangium minus</name>
    <dbReference type="NCBI Taxonomy" id="83450"/>
    <lineage>
        <taxon>Bacteria</taxon>
        <taxon>Pseudomonadati</taxon>
        <taxon>Myxococcota</taxon>
        <taxon>Myxococcia</taxon>
        <taxon>Myxococcales</taxon>
        <taxon>Cystobacterineae</taxon>
        <taxon>Archangiaceae</taxon>
        <taxon>Archangium</taxon>
    </lineage>
</organism>
<evidence type="ECO:0000256" key="6">
    <source>
        <dbReference type="ARBA" id="ARBA00023077"/>
    </source>
</evidence>
<dbReference type="PANTHER" id="PTHR30069:SF29">
    <property type="entry name" value="HEMOGLOBIN AND HEMOGLOBIN-HAPTOGLOBIN-BINDING PROTEIN 1-RELATED"/>
    <property type="match status" value="1"/>
</dbReference>
<dbReference type="Proteomes" id="UP001611383">
    <property type="component" value="Chromosome"/>
</dbReference>
<evidence type="ECO:0000256" key="11">
    <source>
        <dbReference type="PROSITE-ProRule" id="PRU01360"/>
    </source>
</evidence>
<keyword evidence="6 12" id="KW-0798">TonB box</keyword>
<keyword evidence="8 16" id="KW-0675">Receptor</keyword>
<evidence type="ECO:0000256" key="13">
    <source>
        <dbReference type="SAM" id="MobiDB-lite"/>
    </source>
</evidence>
<feature type="compositionally biased region" description="Low complexity" evidence="13">
    <location>
        <begin position="169"/>
        <end position="180"/>
    </location>
</feature>
<accession>A0ABY9X4E9</accession>